<dbReference type="EMBL" id="LAZR01000375">
    <property type="protein sequence ID" value="KKN71805.1"/>
    <property type="molecule type" value="Genomic_DNA"/>
</dbReference>
<reference evidence="1" key="1">
    <citation type="journal article" date="2015" name="Nature">
        <title>Complex archaea that bridge the gap between prokaryotes and eukaryotes.</title>
        <authorList>
            <person name="Spang A."/>
            <person name="Saw J.H."/>
            <person name="Jorgensen S.L."/>
            <person name="Zaremba-Niedzwiedzka K."/>
            <person name="Martijn J."/>
            <person name="Lind A.E."/>
            <person name="van Eijk R."/>
            <person name="Schleper C."/>
            <person name="Guy L."/>
            <person name="Ettema T.J."/>
        </authorList>
    </citation>
    <scope>NUCLEOTIDE SEQUENCE</scope>
</reference>
<protein>
    <submittedName>
        <fullName evidence="1">Uncharacterized protein</fullName>
    </submittedName>
</protein>
<sequence length="1299" mass="136417">MTWEIRNTSGVIIDWDKYHVVTHDEGGVDPLTTVVFKSLFDAQTVLHATSDDTPVALTVTEQTLVGRLTGENISAVAIGIANDNILQVDHASPADDDYAKFTAAGLEGRSYQELVNDISGVIKATDVEVSELSTATYDDVQDYINFQGDRTLFTGGGFTDNGDGTVAVAAGTGWCKETDSDTAVGRFFDFSADNSVSLTDQVTNYLYVDYNAGTPQIVVATSRLTFGFQQDHIPIGCIFRDGTALHPHPFARLGIQGINRAHMHHIEEADGHRASGIVTTGTGTRNLDVTAGVLYVGLDRTTTSPFTTPNSGTADATEANKLHDADGGFASTDVGKQVHNTTDDTYANVTAFVNSGELTLDGDIFVSGENYDLDIFSYWYTSDGGSTWTDVPGATAISNTQYNNIASGLASLTSNKYGVHWVYMDFDGGHLHIVYGQGNYTANQAETAAVPSILPNLVTNYCVLLAKIINQEGTNTLTITYPWTSTFTSSLATDHGSLAGLSDADHTQYPLKTLWDANTILKADIDNTPEALTVAEQRIVGRITSGEITGLTAAEVATLVEGSVDHGSVAGLGDDDHTQYFLLAGEATDAKLYSGADFYLYSDAGSTVKAHIDGATGHIGLGGSLASAAYAIYTNEIINIDDDEDRYGMWMEQSAYKTSAAYIAQHIGGVFVAQLSNSNTQNWTNQLGLVGIFAQAQILSGTAAVKTITGIAGVYVAKGLPSAANDPVVTNSYGVYIGAQALVPNSKLTNDYGIYIGNQAGGATLNYAIYTAGGSVYHVGDLTAANIITAGNVDGIDVSAHDVATTGVHGAGGNTILYSNHTGDVDAHVVGATAGQLLVATAATTAVWQNTGVTLTSPTINGTIATTGLTMPAITLGGAVAGGDQAFTGVGDMTFTAGSILKSGGSNGNTLLLAANDTTFITLTTGTTDACTLNTVTMQGTWKKTGTVAFPEIIIGSWVIGTDITARDTRTFSCLQADGPYYIDFTARLDGTGAVEVARMQSVAAAGDAFWSMGAAQQNLFYTSGLVTLGGAVTLGSTIALGGKLTGGANEIEGSNFDINGGDITGTTWQTYTFTLTGNLIRSGAHALTLTTLGTTDVTFPTSGTLATQTYADNAVSTHTTDPNAHHTPPVSYLGLIEDKVLVGDTSTVTFSNIPAGYAFLQLQGYDIYGNSTSWINLLMRFNSDTGNNYDASWGESGVNSTSTNALTGIRIARFSDTDAYQAHSTNQINIFNRPTHEKVAFGTTNTYYKGGGSVEDIVSYRLEGKWRNVADEIDTITLVTSTGQIVAGTRFILLGVKI</sequence>
<proteinExistence type="predicted"/>
<evidence type="ECO:0000313" key="1">
    <source>
        <dbReference type="EMBL" id="KKN71805.1"/>
    </source>
</evidence>
<name>A0A0F9SS65_9ZZZZ</name>
<comment type="caution">
    <text evidence="1">The sequence shown here is derived from an EMBL/GenBank/DDBJ whole genome shotgun (WGS) entry which is preliminary data.</text>
</comment>
<accession>A0A0F9SS65</accession>
<gene>
    <name evidence="1" type="ORF">LCGC14_0416590</name>
</gene>
<organism evidence="1">
    <name type="scientific">marine sediment metagenome</name>
    <dbReference type="NCBI Taxonomy" id="412755"/>
    <lineage>
        <taxon>unclassified sequences</taxon>
        <taxon>metagenomes</taxon>
        <taxon>ecological metagenomes</taxon>
    </lineage>
</organism>